<dbReference type="PANTHER" id="PTHR45436">
    <property type="entry name" value="SENSOR HISTIDINE KINASE YKOH"/>
    <property type="match status" value="1"/>
</dbReference>
<dbReference type="SUPFAM" id="SSF47384">
    <property type="entry name" value="Homodimeric domain of signal transducing histidine kinase"/>
    <property type="match status" value="1"/>
</dbReference>
<evidence type="ECO:0000256" key="2">
    <source>
        <dbReference type="ARBA" id="ARBA00004370"/>
    </source>
</evidence>
<feature type="domain" description="HAMP" evidence="15">
    <location>
        <begin position="248"/>
        <end position="300"/>
    </location>
</feature>
<feature type="compositionally biased region" description="Low complexity" evidence="12">
    <location>
        <begin position="53"/>
        <end position="62"/>
    </location>
</feature>
<dbReference type="InterPro" id="IPR036890">
    <property type="entry name" value="HATPase_C_sf"/>
</dbReference>
<protein>
    <recommendedName>
        <fullName evidence="3">histidine kinase</fullName>
        <ecNumber evidence="3">2.7.13.3</ecNumber>
    </recommendedName>
</protein>
<dbReference type="AlphaFoldDB" id="A0A1M5ADI7"/>
<evidence type="ECO:0000256" key="6">
    <source>
        <dbReference type="ARBA" id="ARBA00022692"/>
    </source>
</evidence>
<dbReference type="EC" id="2.7.13.3" evidence="3"/>
<evidence type="ECO:0000256" key="9">
    <source>
        <dbReference type="ARBA" id="ARBA00023012"/>
    </source>
</evidence>
<dbReference type="PROSITE" id="PS50885">
    <property type="entry name" value="HAMP"/>
    <property type="match status" value="1"/>
</dbReference>
<reference evidence="16 17" key="1">
    <citation type="submission" date="2016-11" db="EMBL/GenBank/DDBJ databases">
        <authorList>
            <person name="Jaros S."/>
            <person name="Januszkiewicz K."/>
            <person name="Wedrychowicz H."/>
        </authorList>
    </citation>
    <scope>NUCLEOTIDE SEQUENCE [LARGE SCALE GENOMIC DNA]</scope>
    <source>
        <strain evidence="16 17">DSM 10502</strain>
    </source>
</reference>
<dbReference type="Gene3D" id="6.10.340.10">
    <property type="match status" value="1"/>
</dbReference>
<evidence type="ECO:0000256" key="10">
    <source>
        <dbReference type="ARBA" id="ARBA00023136"/>
    </source>
</evidence>
<dbReference type="Proteomes" id="UP000184404">
    <property type="component" value="Unassembled WGS sequence"/>
</dbReference>
<keyword evidence="6 13" id="KW-0812">Transmembrane</keyword>
<dbReference type="SUPFAM" id="SSF158472">
    <property type="entry name" value="HAMP domain-like"/>
    <property type="match status" value="1"/>
</dbReference>
<dbReference type="Pfam" id="PF00672">
    <property type="entry name" value="HAMP"/>
    <property type="match status" value="1"/>
</dbReference>
<evidence type="ECO:0000256" key="4">
    <source>
        <dbReference type="ARBA" id="ARBA00022553"/>
    </source>
</evidence>
<dbReference type="SMART" id="SM00388">
    <property type="entry name" value="HisKA"/>
    <property type="match status" value="1"/>
</dbReference>
<dbReference type="Pfam" id="PF02518">
    <property type="entry name" value="HATPase_c"/>
    <property type="match status" value="1"/>
</dbReference>
<dbReference type="Gene3D" id="3.30.565.10">
    <property type="entry name" value="Histidine kinase-like ATPase, C-terminal domain"/>
    <property type="match status" value="1"/>
</dbReference>
<feature type="region of interest" description="Disordered" evidence="12">
    <location>
        <begin position="53"/>
        <end position="79"/>
    </location>
</feature>
<keyword evidence="10 13" id="KW-0472">Membrane</keyword>
<dbReference type="Gene3D" id="1.10.287.130">
    <property type="match status" value="1"/>
</dbReference>
<dbReference type="InterPro" id="IPR003594">
    <property type="entry name" value="HATPase_dom"/>
</dbReference>
<evidence type="ECO:0000313" key="16">
    <source>
        <dbReference type="EMBL" id="SHF28215.1"/>
    </source>
</evidence>
<comment type="catalytic activity">
    <reaction evidence="1">
        <text>ATP + protein L-histidine = ADP + protein N-phospho-L-histidine.</text>
        <dbReference type="EC" id="2.7.13.3"/>
    </reaction>
</comment>
<dbReference type="SUPFAM" id="SSF55874">
    <property type="entry name" value="ATPase domain of HSP90 chaperone/DNA topoisomerase II/histidine kinase"/>
    <property type="match status" value="1"/>
</dbReference>
<evidence type="ECO:0000256" key="11">
    <source>
        <dbReference type="SAM" id="Coils"/>
    </source>
</evidence>
<dbReference type="OrthoDB" id="3436at2"/>
<feature type="coiled-coil region" evidence="11">
    <location>
        <begin position="281"/>
        <end position="315"/>
    </location>
</feature>
<comment type="subcellular location">
    <subcellularLocation>
        <location evidence="2">Membrane</location>
    </subcellularLocation>
</comment>
<evidence type="ECO:0000259" key="15">
    <source>
        <dbReference type="PROSITE" id="PS50885"/>
    </source>
</evidence>
<evidence type="ECO:0000256" key="1">
    <source>
        <dbReference type="ARBA" id="ARBA00000085"/>
    </source>
</evidence>
<dbReference type="CDD" id="cd00082">
    <property type="entry name" value="HisKA"/>
    <property type="match status" value="1"/>
</dbReference>
<evidence type="ECO:0000256" key="13">
    <source>
        <dbReference type="SAM" id="Phobius"/>
    </source>
</evidence>
<dbReference type="SMART" id="SM00304">
    <property type="entry name" value="HAMP"/>
    <property type="match status" value="1"/>
</dbReference>
<evidence type="ECO:0000256" key="5">
    <source>
        <dbReference type="ARBA" id="ARBA00022679"/>
    </source>
</evidence>
<name>A0A1M5ADI7_9FIRM</name>
<keyword evidence="17" id="KW-1185">Reference proteome</keyword>
<dbReference type="PRINTS" id="PR00344">
    <property type="entry name" value="BCTRLSENSOR"/>
</dbReference>
<dbReference type="EMBL" id="FQUG01000011">
    <property type="protein sequence ID" value="SHF28215.1"/>
    <property type="molecule type" value="Genomic_DNA"/>
</dbReference>
<dbReference type="RefSeq" id="WP_072936395.1">
    <property type="nucleotide sequence ID" value="NZ_FQUG01000011.1"/>
</dbReference>
<dbReference type="InterPro" id="IPR005467">
    <property type="entry name" value="His_kinase_dom"/>
</dbReference>
<dbReference type="PANTHER" id="PTHR45436:SF5">
    <property type="entry name" value="SENSOR HISTIDINE KINASE TRCS"/>
    <property type="match status" value="1"/>
</dbReference>
<dbReference type="Pfam" id="PF00512">
    <property type="entry name" value="HisKA"/>
    <property type="match status" value="1"/>
</dbReference>
<organism evidence="16 17">
    <name type="scientific">Schwartzia succinivorans DSM 10502</name>
    <dbReference type="NCBI Taxonomy" id="1123243"/>
    <lineage>
        <taxon>Bacteria</taxon>
        <taxon>Bacillati</taxon>
        <taxon>Bacillota</taxon>
        <taxon>Negativicutes</taxon>
        <taxon>Selenomonadales</taxon>
        <taxon>Selenomonadaceae</taxon>
        <taxon>Schwartzia</taxon>
    </lineage>
</organism>
<dbReference type="InterPro" id="IPR003660">
    <property type="entry name" value="HAMP_dom"/>
</dbReference>
<evidence type="ECO:0000256" key="7">
    <source>
        <dbReference type="ARBA" id="ARBA00022777"/>
    </source>
</evidence>
<dbReference type="GO" id="GO:0000155">
    <property type="term" value="F:phosphorelay sensor kinase activity"/>
    <property type="evidence" value="ECO:0007669"/>
    <property type="project" value="InterPro"/>
</dbReference>
<feature type="domain" description="Histidine kinase" evidence="14">
    <location>
        <begin position="315"/>
        <end position="528"/>
    </location>
</feature>
<feature type="transmembrane region" description="Helical" evidence="13">
    <location>
        <begin position="227"/>
        <end position="247"/>
    </location>
</feature>
<dbReference type="GO" id="GO:0005886">
    <property type="term" value="C:plasma membrane"/>
    <property type="evidence" value="ECO:0007669"/>
    <property type="project" value="TreeGrafter"/>
</dbReference>
<accession>A0A1M5ADI7</accession>
<sequence>MPKLAKRLFLYFSAALIVFTIVLAGLFDTLMRDASIKENRTLLENRTRALAASLTEESAAQAPSTAQENRRGMSGRQRGMHMRGMHHADNTSENSSDTRSNSYCRRYVSEADTSKPASAEDASYLKNLSALAGGTVWLVDRRSKTITAYGPDDKEIYDALPSEAENMLNSIYEGSFVSSEGFNDLLDAPSFTAGAPIKNTNGEVTGALLVHRTFSGLAESERSGLKILAAAIASAFVLSLVLSLILARRFVRPLARMEKTAAVLADGNYSERTDIRQDDEVGSLARSIDTLAERLSEAEKERERLEKMRRDFLSSVSHELRTPLTVLRGTVDLLSSGIEISGEKRRSLLEQTMSQTSQLERLVNDLFELTRLENPDFTIEKSQGSITDALEDAVSSANRIASKKNIAIKAVSPIMPVIMDMDYGRIRQMFLIVLDNAVKFSPADGEIELSLQSSDSGWSVSIRDHGQGIPEDILPELFGRFRSHKGENNPNGTGLGLAIAKQIANRHGIELTAKNAESGGAVFTFSKS</sequence>
<dbReference type="InterPro" id="IPR004358">
    <property type="entry name" value="Sig_transdc_His_kin-like_C"/>
</dbReference>
<dbReference type="InterPro" id="IPR003661">
    <property type="entry name" value="HisK_dim/P_dom"/>
</dbReference>
<keyword evidence="5" id="KW-0808">Transferase</keyword>
<dbReference type="PROSITE" id="PS50109">
    <property type="entry name" value="HIS_KIN"/>
    <property type="match status" value="1"/>
</dbReference>
<dbReference type="CDD" id="cd00075">
    <property type="entry name" value="HATPase"/>
    <property type="match status" value="1"/>
</dbReference>
<evidence type="ECO:0000313" key="17">
    <source>
        <dbReference type="Proteomes" id="UP000184404"/>
    </source>
</evidence>
<dbReference type="CDD" id="cd06225">
    <property type="entry name" value="HAMP"/>
    <property type="match status" value="1"/>
</dbReference>
<keyword evidence="11" id="KW-0175">Coiled coil</keyword>
<evidence type="ECO:0000259" key="14">
    <source>
        <dbReference type="PROSITE" id="PS50109"/>
    </source>
</evidence>
<gene>
    <name evidence="16" type="ORF">SAMN02745190_02289</name>
</gene>
<keyword evidence="9" id="KW-0902">Two-component regulatory system</keyword>
<dbReference type="FunFam" id="1.10.287.130:FF:000001">
    <property type="entry name" value="Two-component sensor histidine kinase"/>
    <property type="match status" value="1"/>
</dbReference>
<dbReference type="STRING" id="1123243.SAMN02745190_02289"/>
<dbReference type="InterPro" id="IPR036097">
    <property type="entry name" value="HisK_dim/P_sf"/>
</dbReference>
<keyword evidence="7 16" id="KW-0418">Kinase</keyword>
<evidence type="ECO:0000256" key="12">
    <source>
        <dbReference type="SAM" id="MobiDB-lite"/>
    </source>
</evidence>
<dbReference type="SMART" id="SM00387">
    <property type="entry name" value="HATPase_c"/>
    <property type="match status" value="1"/>
</dbReference>
<keyword evidence="4" id="KW-0597">Phosphoprotein</keyword>
<evidence type="ECO:0000256" key="8">
    <source>
        <dbReference type="ARBA" id="ARBA00022989"/>
    </source>
</evidence>
<dbReference type="InterPro" id="IPR050428">
    <property type="entry name" value="TCS_sensor_his_kinase"/>
</dbReference>
<keyword evidence="8 13" id="KW-1133">Transmembrane helix</keyword>
<proteinExistence type="predicted"/>
<evidence type="ECO:0000256" key="3">
    <source>
        <dbReference type="ARBA" id="ARBA00012438"/>
    </source>
</evidence>